<evidence type="ECO:0000256" key="2">
    <source>
        <dbReference type="ARBA" id="ARBA00005992"/>
    </source>
</evidence>
<evidence type="ECO:0000256" key="8">
    <source>
        <dbReference type="ARBA" id="ARBA00060592"/>
    </source>
</evidence>
<dbReference type="GO" id="GO:0016740">
    <property type="term" value="F:transferase activity"/>
    <property type="evidence" value="ECO:0007669"/>
    <property type="project" value="UniProtKB-KW"/>
</dbReference>
<dbReference type="FunFam" id="2.40.440.10:FF:000003">
    <property type="entry name" value="L,D-transpeptidase YciB"/>
    <property type="match status" value="1"/>
</dbReference>
<keyword evidence="7 9" id="KW-0961">Cell wall biogenesis/degradation</keyword>
<dbReference type="CDD" id="cd16913">
    <property type="entry name" value="YkuD_like"/>
    <property type="match status" value="1"/>
</dbReference>
<comment type="pathway">
    <text evidence="1 9">Cell wall biogenesis; peptidoglycan biosynthesis.</text>
</comment>
<sequence>MHVFAFILLLLSPVWPLGENPLPNDPYIIINKQSNELAYIQNKEIKQIIKVATGKAVNLTPEGEFTVTVKAVNPYYRRSNIEGGAPQNPLGVRWIGFDARETDGRIYGIHGTNQPDSIGKYVSNGCIRVENREVSHLYDQVPLGTKVWIVSTDQSFEELAAQKGIVNIQQKTGD</sequence>
<dbReference type="Proteomes" id="UP000031829">
    <property type="component" value="Chromosome"/>
</dbReference>
<evidence type="ECO:0000256" key="7">
    <source>
        <dbReference type="ARBA" id="ARBA00023316"/>
    </source>
</evidence>
<dbReference type="GeneID" id="93644821"/>
<evidence type="ECO:0000256" key="9">
    <source>
        <dbReference type="PROSITE-ProRule" id="PRU01373"/>
    </source>
</evidence>
<dbReference type="UniPathway" id="UPA00219"/>
<dbReference type="GO" id="GO:0005576">
    <property type="term" value="C:extracellular region"/>
    <property type="evidence" value="ECO:0007669"/>
    <property type="project" value="TreeGrafter"/>
</dbReference>
<feature type="active site" description="Nucleophile" evidence="9">
    <location>
        <position position="126"/>
    </location>
</feature>
<dbReference type="Pfam" id="PF03734">
    <property type="entry name" value="YkuD"/>
    <property type="match status" value="1"/>
</dbReference>
<feature type="active site" description="Proton donor/acceptor" evidence="9">
    <location>
        <position position="110"/>
    </location>
</feature>
<evidence type="ECO:0000313" key="12">
    <source>
        <dbReference type="Proteomes" id="UP000031829"/>
    </source>
</evidence>
<keyword evidence="5 9" id="KW-0133">Cell shape</keyword>
<evidence type="ECO:0000256" key="6">
    <source>
        <dbReference type="ARBA" id="ARBA00022984"/>
    </source>
</evidence>
<accession>A0A0B6AG69</accession>
<dbReference type="PROSITE" id="PS52029">
    <property type="entry name" value="LD_TPASE"/>
    <property type="match status" value="1"/>
</dbReference>
<comment type="pathway">
    <text evidence="8">Glycan biosynthesis.</text>
</comment>
<dbReference type="HOGENOM" id="CLU_042399_4_1_9"/>
<evidence type="ECO:0000256" key="5">
    <source>
        <dbReference type="ARBA" id="ARBA00022960"/>
    </source>
</evidence>
<dbReference type="InterPro" id="IPR005490">
    <property type="entry name" value="LD_TPept_cat_dom"/>
</dbReference>
<dbReference type="MEROPS" id="C82.003"/>
<dbReference type="EMBL" id="CP009920">
    <property type="protein sequence ID" value="AJI22506.1"/>
    <property type="molecule type" value="Genomic_DNA"/>
</dbReference>
<reference evidence="11 12" key="1">
    <citation type="journal article" date="2015" name="Genome Announc.">
        <title>Complete genome sequences for 35 biothreat assay-relevant bacillus species.</title>
        <authorList>
            <person name="Johnson S.L."/>
            <person name="Daligault H.E."/>
            <person name="Davenport K.W."/>
            <person name="Jaissle J."/>
            <person name="Frey K.G."/>
            <person name="Ladner J.T."/>
            <person name="Broomall S.M."/>
            <person name="Bishop-Lilly K.A."/>
            <person name="Bruce D.C."/>
            <person name="Gibbons H.S."/>
            <person name="Coyne S.R."/>
            <person name="Lo C.C."/>
            <person name="Meincke L."/>
            <person name="Munk A.C."/>
            <person name="Koroleva G.I."/>
            <person name="Rosenzweig C.N."/>
            <person name="Palacios G.F."/>
            <person name="Redden C.L."/>
            <person name="Minogue T.D."/>
            <person name="Chain P.S."/>
        </authorList>
    </citation>
    <scope>NUCLEOTIDE SEQUENCE [LARGE SCALE GENOMIC DNA]</scope>
    <source>
        <strain evidence="12">ATCC 14581 / DSM 32 / JCM 2506 / NBRC 15308 / NCIMB 9376 / NCTC 10342 / NRRL B-14308 / VKM B-512</strain>
    </source>
</reference>
<feature type="domain" description="L,D-TPase catalytic" evidence="10">
    <location>
        <begin position="26"/>
        <end position="150"/>
    </location>
</feature>
<dbReference type="GO" id="GO:0018104">
    <property type="term" value="P:peptidoglycan-protein cross-linking"/>
    <property type="evidence" value="ECO:0007669"/>
    <property type="project" value="TreeGrafter"/>
</dbReference>
<name>A0A0B6AG69_PRIM2</name>
<comment type="similarity">
    <text evidence="2">Belongs to the YkuD family.</text>
</comment>
<organism evidence="11 12">
    <name type="scientific">Priestia megaterium (strain ATCC 14581 / DSM 32 / CCUG 1817 / JCM 2506 / NBRC 15308 / NCIMB 9376 / NCTC 10342 / NRRL B-14308 / VKM B-512 / Ford 19)</name>
    <name type="common">Bacillus megaterium</name>
    <dbReference type="NCBI Taxonomy" id="1348623"/>
    <lineage>
        <taxon>Bacteria</taxon>
        <taxon>Bacillati</taxon>
        <taxon>Bacillota</taxon>
        <taxon>Bacilli</taxon>
        <taxon>Bacillales</taxon>
        <taxon>Bacillaceae</taxon>
        <taxon>Priestia</taxon>
    </lineage>
</organism>
<dbReference type="PANTHER" id="PTHR30582:SF4">
    <property type="entry name" value="L,D-TRANSPEPTIDASE YQJB-RELATED"/>
    <property type="match status" value="1"/>
</dbReference>
<keyword evidence="6 9" id="KW-0573">Peptidoglycan synthesis</keyword>
<evidence type="ECO:0000256" key="3">
    <source>
        <dbReference type="ARBA" id="ARBA00022679"/>
    </source>
</evidence>
<dbReference type="Gene3D" id="2.40.440.10">
    <property type="entry name" value="L,D-transpeptidase catalytic domain-like"/>
    <property type="match status" value="1"/>
</dbReference>
<protein>
    <submittedName>
        <fullName evidence="11">L,D-transpeptidase catalytic domain protein</fullName>
    </submittedName>
</protein>
<dbReference type="RefSeq" id="WP_034648976.1">
    <property type="nucleotide sequence ID" value="NZ_BCVB01000001.1"/>
</dbReference>
<evidence type="ECO:0000259" key="10">
    <source>
        <dbReference type="PROSITE" id="PS52029"/>
    </source>
</evidence>
<evidence type="ECO:0000256" key="1">
    <source>
        <dbReference type="ARBA" id="ARBA00004752"/>
    </source>
</evidence>
<gene>
    <name evidence="11" type="ORF">BG04_1346</name>
</gene>
<keyword evidence="4" id="KW-0378">Hydrolase</keyword>
<dbReference type="GO" id="GO:0008360">
    <property type="term" value="P:regulation of cell shape"/>
    <property type="evidence" value="ECO:0007669"/>
    <property type="project" value="UniProtKB-UniRule"/>
</dbReference>
<evidence type="ECO:0000256" key="4">
    <source>
        <dbReference type="ARBA" id="ARBA00022801"/>
    </source>
</evidence>
<dbReference type="InterPro" id="IPR050979">
    <property type="entry name" value="LD-transpeptidase"/>
</dbReference>
<dbReference type="GO" id="GO:0071555">
    <property type="term" value="P:cell wall organization"/>
    <property type="evidence" value="ECO:0007669"/>
    <property type="project" value="UniProtKB-UniRule"/>
</dbReference>
<dbReference type="AlphaFoldDB" id="A0A0B6AG69"/>
<dbReference type="GO" id="GO:0071972">
    <property type="term" value="F:peptidoglycan L,D-transpeptidase activity"/>
    <property type="evidence" value="ECO:0007669"/>
    <property type="project" value="TreeGrafter"/>
</dbReference>
<dbReference type="KEGG" id="bmeg:BG04_1346"/>
<dbReference type="SUPFAM" id="SSF141523">
    <property type="entry name" value="L,D-transpeptidase catalytic domain-like"/>
    <property type="match status" value="1"/>
</dbReference>
<dbReference type="PANTHER" id="PTHR30582">
    <property type="entry name" value="L,D-TRANSPEPTIDASE"/>
    <property type="match status" value="1"/>
</dbReference>
<keyword evidence="3" id="KW-0808">Transferase</keyword>
<evidence type="ECO:0000313" key="11">
    <source>
        <dbReference type="EMBL" id="AJI22506.1"/>
    </source>
</evidence>
<dbReference type="InterPro" id="IPR038063">
    <property type="entry name" value="Transpep_catalytic_dom"/>
</dbReference>
<proteinExistence type="inferred from homology"/>